<feature type="non-terminal residue" evidence="1">
    <location>
        <position position="102"/>
    </location>
</feature>
<accession>A0A699VRI5</accession>
<feature type="non-terminal residue" evidence="1">
    <location>
        <position position="1"/>
    </location>
</feature>
<organism evidence="1">
    <name type="scientific">Tanacetum cinerariifolium</name>
    <name type="common">Dalmatian daisy</name>
    <name type="synonym">Chrysanthemum cinerariifolium</name>
    <dbReference type="NCBI Taxonomy" id="118510"/>
    <lineage>
        <taxon>Eukaryota</taxon>
        <taxon>Viridiplantae</taxon>
        <taxon>Streptophyta</taxon>
        <taxon>Embryophyta</taxon>
        <taxon>Tracheophyta</taxon>
        <taxon>Spermatophyta</taxon>
        <taxon>Magnoliopsida</taxon>
        <taxon>eudicotyledons</taxon>
        <taxon>Gunneridae</taxon>
        <taxon>Pentapetalae</taxon>
        <taxon>asterids</taxon>
        <taxon>campanulids</taxon>
        <taxon>Asterales</taxon>
        <taxon>Asteraceae</taxon>
        <taxon>Asteroideae</taxon>
        <taxon>Anthemideae</taxon>
        <taxon>Anthemidinae</taxon>
        <taxon>Tanacetum</taxon>
    </lineage>
</organism>
<protein>
    <submittedName>
        <fullName evidence="1">Uncharacterized protein</fullName>
    </submittedName>
</protein>
<sequence length="102" mass="11397">IDETAQDQGRLNEEDMFGLNDLDGDEVIVDVTTSENVEQSTKVVKKEISNANPVTTAEVARKLEAKMEEEEMIARDKDEANMAVIKQWDEVQAKTNADIELA</sequence>
<evidence type="ECO:0000313" key="1">
    <source>
        <dbReference type="EMBL" id="GFD36058.1"/>
    </source>
</evidence>
<proteinExistence type="predicted"/>
<dbReference type="EMBL" id="BKCJ011466650">
    <property type="protein sequence ID" value="GFD36058.1"/>
    <property type="molecule type" value="Genomic_DNA"/>
</dbReference>
<name>A0A699VRI5_TANCI</name>
<comment type="caution">
    <text evidence="1">The sequence shown here is derived from an EMBL/GenBank/DDBJ whole genome shotgun (WGS) entry which is preliminary data.</text>
</comment>
<dbReference type="AlphaFoldDB" id="A0A699VRI5"/>
<reference evidence="1" key="1">
    <citation type="journal article" date="2019" name="Sci. Rep.">
        <title>Draft genome of Tanacetum cinerariifolium, the natural source of mosquito coil.</title>
        <authorList>
            <person name="Yamashiro T."/>
            <person name="Shiraishi A."/>
            <person name="Satake H."/>
            <person name="Nakayama K."/>
        </authorList>
    </citation>
    <scope>NUCLEOTIDE SEQUENCE</scope>
</reference>
<gene>
    <name evidence="1" type="ORF">Tci_908027</name>
</gene>